<keyword evidence="14" id="KW-1185">Reference proteome</keyword>
<keyword evidence="4 13" id="KW-0808">Transferase</keyword>
<feature type="active site" description="Proton acceptor" evidence="10">
    <location>
        <position position="183"/>
    </location>
</feature>
<evidence type="ECO:0000256" key="6">
    <source>
        <dbReference type="ARBA" id="ARBA00037999"/>
    </source>
</evidence>
<evidence type="ECO:0000256" key="3">
    <source>
        <dbReference type="ARBA" id="ARBA00022576"/>
    </source>
</evidence>
<dbReference type="PIRSF" id="PIRSF000390">
    <property type="entry name" value="PLP_StrS"/>
    <property type="match status" value="1"/>
</dbReference>
<evidence type="ECO:0000256" key="12">
    <source>
        <dbReference type="RuleBase" id="RU004508"/>
    </source>
</evidence>
<dbReference type="Pfam" id="PF01041">
    <property type="entry name" value="DegT_DnrJ_EryC1"/>
    <property type="match status" value="1"/>
</dbReference>
<comment type="catalytic activity">
    <reaction evidence="7">
        <text>GDP-alpha-D-perosamine + 2-oxoglutarate = GDP-4-dehydro-alpha-D-rhamnose + L-glutamate</text>
        <dbReference type="Rhea" id="RHEA:36779"/>
        <dbReference type="ChEBI" id="CHEBI:16810"/>
        <dbReference type="ChEBI" id="CHEBI:29985"/>
        <dbReference type="ChEBI" id="CHEBI:57964"/>
        <dbReference type="ChEBI" id="CHEBI:73996"/>
        <dbReference type="EC" id="2.6.1.102"/>
    </reaction>
</comment>
<comment type="pathway">
    <text evidence="2">Bacterial outer membrane biogenesis; LPS O-antigen biosynthesis.</text>
</comment>
<accession>A4SVL9</accession>
<organism evidence="13 14">
    <name type="scientific">Polynucleobacter asymbioticus (strain DSM 18221 / CIP 109841 / QLW-P1DMWA-1)</name>
    <name type="common">Polynucleobacter necessarius subsp. asymbioticus</name>
    <dbReference type="NCBI Taxonomy" id="312153"/>
    <lineage>
        <taxon>Bacteria</taxon>
        <taxon>Pseudomonadati</taxon>
        <taxon>Pseudomonadota</taxon>
        <taxon>Betaproteobacteria</taxon>
        <taxon>Burkholderiales</taxon>
        <taxon>Burkholderiaceae</taxon>
        <taxon>Polynucleobacter</taxon>
    </lineage>
</organism>
<proteinExistence type="inferred from homology"/>
<dbReference type="FunFam" id="3.40.640.10:FF:000090">
    <property type="entry name" value="Pyridoxal phosphate-dependent aminotransferase"/>
    <property type="match status" value="1"/>
</dbReference>
<dbReference type="GO" id="GO:0030170">
    <property type="term" value="F:pyridoxal phosphate binding"/>
    <property type="evidence" value="ECO:0007669"/>
    <property type="project" value="TreeGrafter"/>
</dbReference>
<evidence type="ECO:0000256" key="7">
    <source>
        <dbReference type="ARBA" id="ARBA00051587"/>
    </source>
</evidence>
<dbReference type="eggNOG" id="COG0399">
    <property type="taxonomic scope" value="Bacteria"/>
</dbReference>
<evidence type="ECO:0000313" key="13">
    <source>
        <dbReference type="EMBL" id="ABP33533.1"/>
    </source>
</evidence>
<dbReference type="HOGENOM" id="CLU_033332_7_2_4"/>
<dbReference type="RefSeq" id="WP_011902158.1">
    <property type="nucleotide sequence ID" value="NC_009379.1"/>
</dbReference>
<dbReference type="Gene3D" id="3.90.1150.10">
    <property type="entry name" value="Aspartate Aminotransferase, domain 1"/>
    <property type="match status" value="1"/>
</dbReference>
<feature type="modified residue" description="N6-(pyridoxal phosphate)lysine" evidence="11">
    <location>
        <position position="183"/>
    </location>
</feature>
<evidence type="ECO:0000256" key="5">
    <source>
        <dbReference type="ARBA" id="ARBA00022898"/>
    </source>
</evidence>
<evidence type="ECO:0000256" key="4">
    <source>
        <dbReference type="ARBA" id="ARBA00022679"/>
    </source>
</evidence>
<evidence type="ECO:0000256" key="9">
    <source>
        <dbReference type="ARBA" id="ARBA00074221"/>
    </source>
</evidence>
<dbReference type="KEGG" id="pnu:Pnuc_0312"/>
<keyword evidence="3 13" id="KW-0032">Aminotransferase</keyword>
<name>A4SVL9_POLAQ</name>
<evidence type="ECO:0000256" key="11">
    <source>
        <dbReference type="PIRSR" id="PIRSR000390-2"/>
    </source>
</evidence>
<dbReference type="EC" id="2.6.1.102" evidence="8"/>
<comment type="cofactor">
    <cofactor evidence="1">
        <name>pyridoxal 5'-phosphate</name>
        <dbReference type="ChEBI" id="CHEBI:597326"/>
    </cofactor>
</comment>
<dbReference type="Proteomes" id="UP000000231">
    <property type="component" value="Chromosome"/>
</dbReference>
<evidence type="ECO:0000256" key="1">
    <source>
        <dbReference type="ARBA" id="ARBA00001933"/>
    </source>
</evidence>
<dbReference type="PANTHER" id="PTHR30244">
    <property type="entry name" value="TRANSAMINASE"/>
    <property type="match status" value="1"/>
</dbReference>
<dbReference type="InterPro" id="IPR015422">
    <property type="entry name" value="PyrdxlP-dep_Trfase_small"/>
</dbReference>
<sequence>MIEIPVYQPSLSGNEKKYVLDCLESTWISSKGAYLSKFEDAFAQKINVKHATAVSNGTVALHLALLALGVGPGDEVIVPTLTYIASVNAIRYVGATPIFVDSLRDTWQADPADIEKKITSKTKAILLVHLYGHPCNMDEVMRIAKQHGVYVIEDAAEAFGSKYRDVCVGAIGDIATFSFFGNKTITTGEGGMVVTNDQTLIDRVKHLKGQGLATHRQYWHDVVGYNYRMTNICAAIGLAQLEQADQFIEQKRNVANLYKKYLKDLPVEIQEEAPDVFHTYWMFSILVADAKIRDQLRDYLLERGIETRPLFYPVHTMPMYSTPFQSHKVAEDLGWRGINLPSYPGLQESQIIKVCDCIKTFLGKRQNNLYRNRAEIAAVPIRCNKQN</sequence>
<dbReference type="InterPro" id="IPR015421">
    <property type="entry name" value="PyrdxlP-dep_Trfase_major"/>
</dbReference>
<evidence type="ECO:0000256" key="2">
    <source>
        <dbReference type="ARBA" id="ARBA00005125"/>
    </source>
</evidence>
<dbReference type="InterPro" id="IPR015424">
    <property type="entry name" value="PyrdxlP-dep_Trfase"/>
</dbReference>
<dbReference type="SUPFAM" id="SSF53383">
    <property type="entry name" value="PLP-dependent transferases"/>
    <property type="match status" value="1"/>
</dbReference>
<keyword evidence="5 11" id="KW-0663">Pyridoxal phosphate</keyword>
<dbReference type="CDD" id="cd00616">
    <property type="entry name" value="AHBA_syn"/>
    <property type="match status" value="1"/>
</dbReference>
<protein>
    <recommendedName>
        <fullName evidence="9">GDP-perosamine synthase</fullName>
        <ecNumber evidence="8">2.6.1.102</ecNumber>
    </recommendedName>
</protein>
<evidence type="ECO:0000313" key="14">
    <source>
        <dbReference type="Proteomes" id="UP000000231"/>
    </source>
</evidence>
<dbReference type="Gene3D" id="3.40.640.10">
    <property type="entry name" value="Type I PLP-dependent aspartate aminotransferase-like (Major domain)"/>
    <property type="match status" value="1"/>
</dbReference>
<dbReference type="EMBL" id="CP000655">
    <property type="protein sequence ID" value="ABP33533.1"/>
    <property type="molecule type" value="Genomic_DNA"/>
</dbReference>
<evidence type="ECO:0000256" key="10">
    <source>
        <dbReference type="PIRSR" id="PIRSR000390-1"/>
    </source>
</evidence>
<dbReference type="AlphaFoldDB" id="A4SVL9"/>
<dbReference type="PANTHER" id="PTHR30244:SF34">
    <property type="entry name" value="DTDP-4-AMINO-4,6-DIDEOXYGALACTOSE TRANSAMINASE"/>
    <property type="match status" value="1"/>
</dbReference>
<dbReference type="InterPro" id="IPR000653">
    <property type="entry name" value="DegT/StrS_aminotransferase"/>
</dbReference>
<reference evidence="13 14" key="1">
    <citation type="journal article" date="2012" name="Stand. Genomic Sci.">
        <title>Complete genome sequence of Polynucleobacter necessarius subsp. asymbioticus type strain (QLW-P1DMWA-1(T)).</title>
        <authorList>
            <person name="Meincke L."/>
            <person name="Copeland A."/>
            <person name="Lapidus A."/>
            <person name="Lucas S."/>
            <person name="Berry K.W."/>
            <person name="Del Rio T.G."/>
            <person name="Hammon N."/>
            <person name="Dalin E."/>
            <person name="Tice H."/>
            <person name="Pitluck S."/>
            <person name="Richardson P."/>
            <person name="Bruce D."/>
            <person name="Goodwin L."/>
            <person name="Han C."/>
            <person name="Tapia R."/>
            <person name="Detter J.C."/>
            <person name="Schmutz J."/>
            <person name="Brettin T."/>
            <person name="Larimer F."/>
            <person name="Land M."/>
            <person name="Hauser L."/>
            <person name="Kyrpides N.C."/>
            <person name="Ivanova N."/>
            <person name="Goker M."/>
            <person name="Woyke T."/>
            <person name="Wu Q.L."/>
            <person name="Pockl M."/>
            <person name="Hahn M.W."/>
            <person name="Klenk H.P."/>
        </authorList>
    </citation>
    <scope>NUCLEOTIDE SEQUENCE [LARGE SCALE GENOMIC DNA]</scope>
    <source>
        <strain evidence="14">DSM 18221 / CIP 109841 / QLW-P1DMWA-1</strain>
    </source>
</reference>
<dbReference type="GO" id="GO:0102933">
    <property type="term" value="F:GDP-4-dehydro-6-deoxy-D-mannose-4-aminotransferase activity"/>
    <property type="evidence" value="ECO:0007669"/>
    <property type="project" value="UniProtKB-EC"/>
</dbReference>
<comment type="similarity">
    <text evidence="6 12">Belongs to the DegT/DnrJ/EryC1 family.</text>
</comment>
<dbReference type="GO" id="GO:0000271">
    <property type="term" value="P:polysaccharide biosynthetic process"/>
    <property type="evidence" value="ECO:0007669"/>
    <property type="project" value="TreeGrafter"/>
</dbReference>
<evidence type="ECO:0000256" key="8">
    <source>
        <dbReference type="ARBA" id="ARBA00066317"/>
    </source>
</evidence>
<dbReference type="GeneID" id="31480661"/>
<gene>
    <name evidence="13" type="ordered locus">Pnuc_0312</name>
</gene>